<keyword evidence="2" id="KW-0238">DNA-binding</keyword>
<dbReference type="InterPro" id="IPR047057">
    <property type="entry name" value="MerR_fam"/>
</dbReference>
<comment type="caution">
    <text evidence="5">The sequence shown here is derived from an EMBL/GenBank/DDBJ whole genome shotgun (WGS) entry which is preliminary data.</text>
</comment>
<dbReference type="EMBL" id="BMFF01000009">
    <property type="protein sequence ID" value="GGD11521.1"/>
    <property type="molecule type" value="Genomic_DNA"/>
</dbReference>
<sequence>MTAGEMIPIREVCKATGVNPVTLRAWERRYGLITPHRTEKGHRLYTEANIRQIQDILLWLSRGVTVSQVKPLLDNPIPTENDLDSPWGALRQTLLEAIIAFDVAVLNQHIDRAFRLYSTAELCINMLEPVLLQLQQRWQGQFGSQLEEVFCNSWLRTKLAVALEQGNARATCGPVILASLSDEHCEMGLWLLALMLSADGYRIDILEWDVPASELSLFSDQRLPVALVLFSSQALSGAQLRRQLPRLGQHLPNILMMAGPAAMIHADELSELDIHTLPERATLAYGALVERLGARS</sequence>
<dbReference type="Proteomes" id="UP000638188">
    <property type="component" value="Unassembled WGS sequence"/>
</dbReference>
<reference evidence="6" key="1">
    <citation type="journal article" date="2019" name="Int. J. Syst. Evol. Microbiol.">
        <title>The Global Catalogue of Microorganisms (GCM) 10K type strain sequencing project: providing services to taxonomists for standard genome sequencing and annotation.</title>
        <authorList>
            <consortium name="The Broad Institute Genomics Platform"/>
            <consortium name="The Broad Institute Genome Sequencing Center for Infectious Disease"/>
            <person name="Wu L."/>
            <person name="Ma J."/>
        </authorList>
    </citation>
    <scope>NUCLEOTIDE SEQUENCE [LARGE SCALE GENOMIC DNA]</scope>
    <source>
        <strain evidence="6">CGMCC 1.12482</strain>
    </source>
</reference>
<organism evidence="5 6">
    <name type="scientific">Halopseudomonas salina</name>
    <dbReference type="NCBI Taxonomy" id="1323744"/>
    <lineage>
        <taxon>Bacteria</taxon>
        <taxon>Pseudomonadati</taxon>
        <taxon>Pseudomonadota</taxon>
        <taxon>Gammaproteobacteria</taxon>
        <taxon>Pseudomonadales</taxon>
        <taxon>Pseudomonadaceae</taxon>
        <taxon>Halopseudomonas</taxon>
    </lineage>
</organism>
<proteinExistence type="predicted"/>
<dbReference type="Pfam" id="PF02607">
    <property type="entry name" value="B12-binding_2"/>
    <property type="match status" value="1"/>
</dbReference>
<name>A0ABQ1Q3C8_9GAMM</name>
<dbReference type="InterPro" id="IPR000551">
    <property type="entry name" value="MerR-type_HTH_dom"/>
</dbReference>
<dbReference type="PANTHER" id="PTHR30204:SF67">
    <property type="entry name" value="HTH-TYPE TRANSCRIPTIONAL REGULATOR MLRA-RELATED"/>
    <property type="match status" value="1"/>
</dbReference>
<feature type="domain" description="HTH merR-type" evidence="4">
    <location>
        <begin position="6"/>
        <end position="75"/>
    </location>
</feature>
<dbReference type="InterPro" id="IPR003759">
    <property type="entry name" value="Cbl-bd_cap"/>
</dbReference>
<accession>A0ABQ1Q3C8</accession>
<gene>
    <name evidence="5" type="ORF">GCM10007418_33150</name>
</gene>
<dbReference type="RefSeq" id="WP_150279163.1">
    <property type="nucleotide sequence ID" value="NZ_BMFF01000009.1"/>
</dbReference>
<evidence type="ECO:0000313" key="5">
    <source>
        <dbReference type="EMBL" id="GGD11521.1"/>
    </source>
</evidence>
<dbReference type="PROSITE" id="PS50937">
    <property type="entry name" value="HTH_MERR_2"/>
    <property type="match status" value="1"/>
</dbReference>
<evidence type="ECO:0000256" key="2">
    <source>
        <dbReference type="ARBA" id="ARBA00023125"/>
    </source>
</evidence>
<dbReference type="InterPro" id="IPR036594">
    <property type="entry name" value="Meth_synthase_dom"/>
</dbReference>
<evidence type="ECO:0000256" key="3">
    <source>
        <dbReference type="ARBA" id="ARBA00023163"/>
    </source>
</evidence>
<dbReference type="Gene3D" id="1.10.1240.10">
    <property type="entry name" value="Methionine synthase domain"/>
    <property type="match status" value="1"/>
</dbReference>
<dbReference type="InterPro" id="IPR009061">
    <property type="entry name" value="DNA-bd_dom_put_sf"/>
</dbReference>
<keyword evidence="1" id="KW-0805">Transcription regulation</keyword>
<dbReference type="PANTHER" id="PTHR30204">
    <property type="entry name" value="REDOX-CYCLING DRUG-SENSING TRANSCRIPTIONAL ACTIVATOR SOXR"/>
    <property type="match status" value="1"/>
</dbReference>
<protein>
    <submittedName>
        <fullName evidence="5">MerR family transcriptional regulator</fullName>
    </submittedName>
</protein>
<keyword evidence="3" id="KW-0804">Transcription</keyword>
<keyword evidence="6" id="KW-1185">Reference proteome</keyword>
<dbReference type="Gene3D" id="3.40.50.280">
    <property type="entry name" value="Cobalamin-binding domain"/>
    <property type="match status" value="1"/>
</dbReference>
<evidence type="ECO:0000256" key="1">
    <source>
        <dbReference type="ARBA" id="ARBA00023015"/>
    </source>
</evidence>
<dbReference type="Gene3D" id="1.10.1660.10">
    <property type="match status" value="1"/>
</dbReference>
<dbReference type="SUPFAM" id="SSF46955">
    <property type="entry name" value="Putative DNA-binding domain"/>
    <property type="match status" value="1"/>
</dbReference>
<dbReference type="SMART" id="SM00422">
    <property type="entry name" value="HTH_MERR"/>
    <property type="match status" value="1"/>
</dbReference>
<evidence type="ECO:0000259" key="4">
    <source>
        <dbReference type="PROSITE" id="PS50937"/>
    </source>
</evidence>
<evidence type="ECO:0000313" key="6">
    <source>
        <dbReference type="Proteomes" id="UP000638188"/>
    </source>
</evidence>
<dbReference type="CDD" id="cd01104">
    <property type="entry name" value="HTH_MlrA-CarA"/>
    <property type="match status" value="1"/>
</dbReference>
<dbReference type="Pfam" id="PF13411">
    <property type="entry name" value="MerR_1"/>
    <property type="match status" value="1"/>
</dbReference>